<feature type="domain" description="Muskelin N-terminal" evidence="3">
    <location>
        <begin position="73"/>
        <end position="266"/>
    </location>
</feature>
<keyword evidence="1" id="KW-0880">Kelch repeat</keyword>
<dbReference type="Proteomes" id="UP001527925">
    <property type="component" value="Unassembled WGS sequence"/>
</dbReference>
<dbReference type="InterPro" id="IPR008979">
    <property type="entry name" value="Galactose-bd-like_sf"/>
</dbReference>
<dbReference type="Pfam" id="PF06588">
    <property type="entry name" value="Muskelin_N"/>
    <property type="match status" value="1"/>
</dbReference>
<dbReference type="Gene3D" id="2.60.120.260">
    <property type="entry name" value="Galactose-binding domain-like"/>
    <property type="match status" value="1"/>
</dbReference>
<evidence type="ECO:0000256" key="2">
    <source>
        <dbReference type="ARBA" id="ARBA00022737"/>
    </source>
</evidence>
<dbReference type="PANTHER" id="PTHR15526">
    <property type="entry name" value="MUSKELIN"/>
    <property type="match status" value="1"/>
</dbReference>
<dbReference type="InterPro" id="IPR015915">
    <property type="entry name" value="Kelch-typ_b-propeller"/>
</dbReference>
<evidence type="ECO:0000259" key="3">
    <source>
        <dbReference type="Pfam" id="PF06588"/>
    </source>
</evidence>
<keyword evidence="2" id="KW-0677">Repeat</keyword>
<evidence type="ECO:0000313" key="4">
    <source>
        <dbReference type="EMBL" id="KAL2919259.1"/>
    </source>
</evidence>
<proteinExistence type="predicted"/>
<sequence length="805" mass="91410">MASLGKPLGAVGVASVGVAGSAAGAGAGASSIDAGGVAAAALTGLGRPPALMSSQQLQQQQSQLRQQLRVPPQRLKYDIHSYSSYSANYHPKHILVNKPQDQSSRWSSGSNNQMQHITLKLDKKAIVQTITFGKYHKVHVCNLKEFKVYGGLTPDNMLELLHSGLRNDSEQETFSLKHVANGVVFPCQYIRIVPLLAWGANFNFSIWYIELRGVANQEIVEQALWQYSSYRETEVIRLCLKHFRQRNILDSFQRLQEHANMQLEDPLLTDLHRHLVFNGDFDGAEELLIRAAARNLFEDYISCYPYKPIWRRILPSDPDAQTPGMRGGHQMCIDPDTGTIYLFGGWDGSRDLADFWAFEESTQQWRCISMDTRKQSGPGPRSCHKICLDSAKKAIYLLGKYVDPESRPNMQLDSDFWRFDIATSKWTKLCSNTAQYGGPELIYDHQMVVDSDRQMLYVFGGCTIGPDVSQRVYSGLYSYNIATNEWTLIRTDTSQPENAIQLKSRIGHSMLVNPATRELYIFAGQRNKDYLSDFYVYEMDTDTVHEIARDYTKQGGPDAGFTQRATIDVGLGEFYVLSGLMRETHTIQESVRSTFWVYSIKRNKWMLVYHNNITSAEYWARMGDKEPRPRFAHQLVYNPNNKCQYLFGGNPGEVGSPNLRLDDFWELKLLRPNAEDVLRRARFQIRRQRFREMCQSGRDPHQALQYLQTQVSQCVNHTDEAESKAFRELSACLFQWAAETRRDPAAAGGASAVGASSGGMAMDVGESRVNDTYMLRTELYESLLEFFPDSMREPKENLVDLVRMS</sequence>
<dbReference type="Gene3D" id="2.120.10.80">
    <property type="entry name" value="Kelch-type beta propeller"/>
    <property type="match status" value="2"/>
</dbReference>
<comment type="caution">
    <text evidence="4">The sequence shown here is derived from an EMBL/GenBank/DDBJ whole genome shotgun (WGS) entry which is preliminary data.</text>
</comment>
<organism evidence="4 5">
    <name type="scientific">Polyrhizophydium stewartii</name>
    <dbReference type="NCBI Taxonomy" id="2732419"/>
    <lineage>
        <taxon>Eukaryota</taxon>
        <taxon>Fungi</taxon>
        <taxon>Fungi incertae sedis</taxon>
        <taxon>Chytridiomycota</taxon>
        <taxon>Chytridiomycota incertae sedis</taxon>
        <taxon>Chytridiomycetes</taxon>
        <taxon>Rhizophydiales</taxon>
        <taxon>Rhizophydiales incertae sedis</taxon>
        <taxon>Polyrhizophydium</taxon>
    </lineage>
</organism>
<dbReference type="SUPFAM" id="SSF49785">
    <property type="entry name" value="Galactose-binding domain-like"/>
    <property type="match status" value="1"/>
</dbReference>
<accession>A0ABR4NIG3</accession>
<dbReference type="SUPFAM" id="SSF117281">
    <property type="entry name" value="Kelch motif"/>
    <property type="match status" value="1"/>
</dbReference>
<keyword evidence="5" id="KW-1185">Reference proteome</keyword>
<dbReference type="EMBL" id="JADGIZ020000003">
    <property type="protein sequence ID" value="KAL2919259.1"/>
    <property type="molecule type" value="Genomic_DNA"/>
</dbReference>
<protein>
    <recommendedName>
        <fullName evidence="3">Muskelin N-terminal domain-containing protein</fullName>
    </recommendedName>
</protein>
<dbReference type="InterPro" id="IPR052456">
    <property type="entry name" value="CTLH_complex_component"/>
</dbReference>
<dbReference type="Pfam" id="PF24681">
    <property type="entry name" value="Kelch_KLHDC2_KLHL20_DRC7"/>
    <property type="match status" value="1"/>
</dbReference>
<evidence type="ECO:0000313" key="5">
    <source>
        <dbReference type="Proteomes" id="UP001527925"/>
    </source>
</evidence>
<reference evidence="4 5" key="1">
    <citation type="submission" date="2023-09" db="EMBL/GenBank/DDBJ databases">
        <title>Pangenome analysis of Batrachochytrium dendrobatidis and related Chytrids.</title>
        <authorList>
            <person name="Yacoub M.N."/>
            <person name="Stajich J.E."/>
            <person name="James T.Y."/>
        </authorList>
    </citation>
    <scope>NUCLEOTIDE SEQUENCE [LARGE SCALE GENOMIC DNA]</scope>
    <source>
        <strain evidence="4 5">JEL0888</strain>
    </source>
</reference>
<name>A0ABR4NIG3_9FUNG</name>
<dbReference type="PANTHER" id="PTHR15526:SF5">
    <property type="entry name" value="MUSKELIN"/>
    <property type="match status" value="1"/>
</dbReference>
<evidence type="ECO:0000256" key="1">
    <source>
        <dbReference type="ARBA" id="ARBA00022441"/>
    </source>
</evidence>
<dbReference type="InterPro" id="IPR010565">
    <property type="entry name" value="Muskelin_N"/>
</dbReference>
<gene>
    <name evidence="4" type="ORF">HK105_200902</name>
</gene>